<feature type="binding site" evidence="4">
    <location>
        <position position="179"/>
    </location>
    <ligand>
        <name>Zn(2+)</name>
        <dbReference type="ChEBI" id="CHEBI:29105"/>
    </ligand>
</feature>
<dbReference type="InterPro" id="IPR003000">
    <property type="entry name" value="Sirtuin"/>
</dbReference>
<dbReference type="PANTHER" id="PTHR11085">
    <property type="entry name" value="NAD-DEPENDENT PROTEIN DEACYLASE SIRTUIN-5, MITOCHONDRIAL-RELATED"/>
    <property type="match status" value="1"/>
</dbReference>
<comment type="caution">
    <text evidence="6">The sequence shown here is derived from an EMBL/GenBank/DDBJ whole genome shotgun (WGS) entry which is preliminary data.</text>
</comment>
<sequence length="278" mass="30706">MPQEEFMEAQAHAIARAAEWIRNADALLITAGAGMGVDSGLPDFRGNEGLWRAYPALGALQRGFQSMANPDAFRDDPLLAWGFYGHRLARYREVEPHGGFAILKRWVARMPHGAFVYTSNVDGQFQKAGFSERSVAECHGSIHHFQCATPCCADIWPATGFEPAVDEQACRMIGELPRCARCGGLARPNILMFWDHAWLEERTEGQIAHLQMWMSSVKRLAVIEIGAGTALPTIRRFSERHGPRFVRINSREPQIDPAVGLGIRGGALETLLAIDAAL</sequence>
<dbReference type="SUPFAM" id="SSF52467">
    <property type="entry name" value="DHS-like NAD/FAD-binding domain"/>
    <property type="match status" value="1"/>
</dbReference>
<dbReference type="EMBL" id="FCNZ02000003">
    <property type="protein sequence ID" value="SAL19555.1"/>
    <property type="molecule type" value="Genomic_DNA"/>
</dbReference>
<dbReference type="GO" id="GO:0046872">
    <property type="term" value="F:metal ion binding"/>
    <property type="evidence" value="ECO:0007669"/>
    <property type="project" value="UniProtKB-KW"/>
</dbReference>
<dbReference type="Gene3D" id="3.30.1600.10">
    <property type="entry name" value="SIR2/SIRT2 'Small Domain"/>
    <property type="match status" value="1"/>
</dbReference>
<proteinExistence type="predicted"/>
<keyword evidence="4" id="KW-0862">Zinc</keyword>
<keyword evidence="2" id="KW-0808">Transferase</keyword>
<organism evidence="6 7">
    <name type="scientific">Caballeronia telluris</name>
    <dbReference type="NCBI Taxonomy" id="326475"/>
    <lineage>
        <taxon>Bacteria</taxon>
        <taxon>Pseudomonadati</taxon>
        <taxon>Pseudomonadota</taxon>
        <taxon>Betaproteobacteria</taxon>
        <taxon>Burkholderiales</taxon>
        <taxon>Burkholderiaceae</taxon>
        <taxon>Caballeronia</taxon>
    </lineage>
</organism>
<reference evidence="6" key="1">
    <citation type="submission" date="2016-01" db="EMBL/GenBank/DDBJ databases">
        <authorList>
            <person name="Peeters Charlotte."/>
        </authorList>
    </citation>
    <scope>NUCLEOTIDE SEQUENCE</scope>
    <source>
        <strain evidence="6">LMG 22936</strain>
    </source>
</reference>
<feature type="binding site" evidence="4">
    <location>
        <position position="152"/>
    </location>
    <ligand>
        <name>Zn(2+)</name>
        <dbReference type="ChEBI" id="CHEBI:29105"/>
    </ligand>
</feature>
<feature type="binding site" evidence="4">
    <location>
        <position position="182"/>
    </location>
    <ligand>
        <name>Zn(2+)</name>
        <dbReference type="ChEBI" id="CHEBI:29105"/>
    </ligand>
</feature>
<accession>A0A158FIH3</accession>
<evidence type="ECO:0000313" key="7">
    <source>
        <dbReference type="Proteomes" id="UP000054717"/>
    </source>
</evidence>
<dbReference type="GO" id="GO:0070403">
    <property type="term" value="F:NAD+ binding"/>
    <property type="evidence" value="ECO:0007669"/>
    <property type="project" value="InterPro"/>
</dbReference>
<evidence type="ECO:0000313" key="6">
    <source>
        <dbReference type="EMBL" id="SAL19555.1"/>
    </source>
</evidence>
<evidence type="ECO:0000256" key="4">
    <source>
        <dbReference type="PROSITE-ProRule" id="PRU00236"/>
    </source>
</evidence>
<dbReference type="InterPro" id="IPR050134">
    <property type="entry name" value="NAD-dep_sirtuin_deacylases"/>
</dbReference>
<dbReference type="GO" id="GO:0017136">
    <property type="term" value="F:histone deacetylase activity, NAD-dependent"/>
    <property type="evidence" value="ECO:0007669"/>
    <property type="project" value="TreeGrafter"/>
</dbReference>
<dbReference type="InterPro" id="IPR026590">
    <property type="entry name" value="Ssirtuin_cat_dom"/>
</dbReference>
<keyword evidence="3" id="KW-0520">NAD</keyword>
<feature type="binding site" evidence="4">
    <location>
        <position position="147"/>
    </location>
    <ligand>
        <name>Zn(2+)</name>
        <dbReference type="ChEBI" id="CHEBI:29105"/>
    </ligand>
</feature>
<keyword evidence="4" id="KW-0479">Metal-binding</keyword>
<dbReference type="PANTHER" id="PTHR11085:SF4">
    <property type="entry name" value="NAD-DEPENDENT PROTEIN DEACYLASE"/>
    <property type="match status" value="1"/>
</dbReference>
<dbReference type="PROSITE" id="PS50305">
    <property type="entry name" value="SIRTUIN"/>
    <property type="match status" value="1"/>
</dbReference>
<dbReference type="STRING" id="326475.AWB66_00945"/>
<name>A0A158FIH3_9BURK</name>
<dbReference type="AlphaFoldDB" id="A0A158FIH3"/>
<feature type="active site" description="Proton acceptor" evidence="4">
    <location>
        <position position="139"/>
    </location>
</feature>
<evidence type="ECO:0000256" key="1">
    <source>
        <dbReference type="ARBA" id="ARBA00012928"/>
    </source>
</evidence>
<dbReference type="InterPro" id="IPR026591">
    <property type="entry name" value="Sirtuin_cat_small_dom_sf"/>
</dbReference>
<evidence type="ECO:0000259" key="5">
    <source>
        <dbReference type="PROSITE" id="PS50305"/>
    </source>
</evidence>
<dbReference type="EC" id="2.3.1.286" evidence="1"/>
<dbReference type="Proteomes" id="UP000054717">
    <property type="component" value="Unassembled WGS sequence"/>
</dbReference>
<evidence type="ECO:0000256" key="3">
    <source>
        <dbReference type="ARBA" id="ARBA00023027"/>
    </source>
</evidence>
<dbReference type="InterPro" id="IPR029035">
    <property type="entry name" value="DHS-like_NAD/FAD-binding_dom"/>
</dbReference>
<dbReference type="Pfam" id="PF02146">
    <property type="entry name" value="SIR2"/>
    <property type="match status" value="1"/>
</dbReference>
<feature type="domain" description="Deacetylase sirtuin-type" evidence="5">
    <location>
        <begin position="7"/>
        <end position="278"/>
    </location>
</feature>
<protein>
    <recommendedName>
        <fullName evidence="1">protein acetyllysine N-acetyltransferase</fullName>
        <ecNumber evidence="1">2.3.1.286</ecNumber>
    </recommendedName>
</protein>
<dbReference type="Gene3D" id="3.40.50.1220">
    <property type="entry name" value="TPP-binding domain"/>
    <property type="match status" value="1"/>
</dbReference>
<gene>
    <name evidence="6" type="ORF">AWB66_00945</name>
</gene>
<dbReference type="RefSeq" id="WP_235020985.1">
    <property type="nucleotide sequence ID" value="NZ_FCNZ02000003.1"/>
</dbReference>
<keyword evidence="7" id="KW-1185">Reference proteome</keyword>
<evidence type="ECO:0000256" key="2">
    <source>
        <dbReference type="ARBA" id="ARBA00022679"/>
    </source>
</evidence>